<dbReference type="AlphaFoldDB" id="A0A6J4J1C7"/>
<organism evidence="3">
    <name type="scientific">uncultured Acetobacteraceae bacterium</name>
    <dbReference type="NCBI Taxonomy" id="169975"/>
    <lineage>
        <taxon>Bacteria</taxon>
        <taxon>Pseudomonadati</taxon>
        <taxon>Pseudomonadota</taxon>
        <taxon>Alphaproteobacteria</taxon>
        <taxon>Acetobacterales</taxon>
        <taxon>Acetobacteraceae</taxon>
        <taxon>environmental samples</taxon>
    </lineage>
</organism>
<proteinExistence type="predicted"/>
<accession>A0A6J4J1C7</accession>
<sequence length="287" mass="29393">MDHAPQRFTAEELQAALGDKPFVVRDMWQGQPPSAGPPPDPDAPELRQAAEAAEASELRQPMARSDPAPPEQGFAADLAAESRPTKARRWPLVALAAAPLAGACVAVLWLIAIGAPPRGTQRTAAAPLALNATNPTPATFAPEASAPVLPSDPAAATAPPPETRPSAEPPTTGAPPVAAVDAFATPDTPRPSNPILAAALLQRAEDALARKDIAAARAFFVRAASVDPWSAEASVGAGKTYDPGFLQPLGAGGGLADPAQARQWYDRALRLGDPAAAVLAGRLGEGR</sequence>
<name>A0A6J4J1C7_9PROT</name>
<dbReference type="SUPFAM" id="SSF81901">
    <property type="entry name" value="HCP-like"/>
    <property type="match status" value="1"/>
</dbReference>
<gene>
    <name evidence="3" type="ORF">AVDCRST_MAG04-2770</name>
</gene>
<keyword evidence="2" id="KW-1133">Transmembrane helix</keyword>
<feature type="region of interest" description="Disordered" evidence="1">
    <location>
        <begin position="25"/>
        <end position="82"/>
    </location>
</feature>
<feature type="transmembrane region" description="Helical" evidence="2">
    <location>
        <begin position="92"/>
        <end position="112"/>
    </location>
</feature>
<feature type="compositionally biased region" description="Low complexity" evidence="1">
    <location>
        <begin position="164"/>
        <end position="177"/>
    </location>
</feature>
<evidence type="ECO:0000313" key="3">
    <source>
        <dbReference type="EMBL" id="CAA9264266.1"/>
    </source>
</evidence>
<evidence type="ECO:0008006" key="4">
    <source>
        <dbReference type="Google" id="ProtNLM"/>
    </source>
</evidence>
<feature type="region of interest" description="Disordered" evidence="1">
    <location>
        <begin position="136"/>
        <end position="177"/>
    </location>
</feature>
<evidence type="ECO:0000256" key="2">
    <source>
        <dbReference type="SAM" id="Phobius"/>
    </source>
</evidence>
<dbReference type="EMBL" id="CADCTL010000192">
    <property type="protein sequence ID" value="CAA9264266.1"/>
    <property type="molecule type" value="Genomic_DNA"/>
</dbReference>
<evidence type="ECO:0000256" key="1">
    <source>
        <dbReference type="SAM" id="MobiDB-lite"/>
    </source>
</evidence>
<dbReference type="Gene3D" id="1.25.40.10">
    <property type="entry name" value="Tetratricopeptide repeat domain"/>
    <property type="match status" value="1"/>
</dbReference>
<reference evidence="3" key="1">
    <citation type="submission" date="2020-02" db="EMBL/GenBank/DDBJ databases">
        <authorList>
            <person name="Meier V. D."/>
        </authorList>
    </citation>
    <scope>NUCLEOTIDE SEQUENCE</scope>
    <source>
        <strain evidence="3">AVDCRST_MAG04</strain>
    </source>
</reference>
<keyword evidence="2" id="KW-0472">Membrane</keyword>
<dbReference type="InterPro" id="IPR011990">
    <property type="entry name" value="TPR-like_helical_dom_sf"/>
</dbReference>
<keyword evidence="2" id="KW-0812">Transmembrane</keyword>
<protein>
    <recommendedName>
        <fullName evidence="4">Sel1 repeat family protein</fullName>
    </recommendedName>
</protein>